<protein>
    <submittedName>
        <fullName evidence="2">Outer membrane lipoprotein SlyB</fullName>
    </submittedName>
</protein>
<dbReference type="EMBL" id="JACIJC010000002">
    <property type="protein sequence ID" value="MBB5685403.1"/>
    <property type="molecule type" value="Genomic_DNA"/>
</dbReference>
<evidence type="ECO:0000313" key="3">
    <source>
        <dbReference type="Proteomes" id="UP000549617"/>
    </source>
</evidence>
<evidence type="ECO:0000256" key="1">
    <source>
        <dbReference type="SAM" id="SignalP"/>
    </source>
</evidence>
<dbReference type="RefSeq" id="WP_184016713.1">
    <property type="nucleotide sequence ID" value="NZ_JACIJC010000002.1"/>
</dbReference>
<reference evidence="2 3" key="1">
    <citation type="submission" date="2020-08" db="EMBL/GenBank/DDBJ databases">
        <title>Genomic Encyclopedia of Type Strains, Phase IV (KMG-IV): sequencing the most valuable type-strain genomes for metagenomic binning, comparative biology and taxonomic classification.</title>
        <authorList>
            <person name="Goeker M."/>
        </authorList>
    </citation>
    <scope>NUCLEOTIDE SEQUENCE [LARGE SCALE GENOMIC DNA]</scope>
    <source>
        <strain evidence="2 3">DSM 25079</strain>
    </source>
</reference>
<proteinExistence type="predicted"/>
<keyword evidence="2" id="KW-0449">Lipoprotein</keyword>
<organism evidence="2 3">
    <name type="scientific">Sphingobium boeckii</name>
    <dbReference type="NCBI Taxonomy" id="1082345"/>
    <lineage>
        <taxon>Bacteria</taxon>
        <taxon>Pseudomonadati</taxon>
        <taxon>Pseudomonadota</taxon>
        <taxon>Alphaproteobacteria</taxon>
        <taxon>Sphingomonadales</taxon>
        <taxon>Sphingomonadaceae</taxon>
        <taxon>Sphingobium</taxon>
    </lineage>
</organism>
<name>A0A7W9AGQ8_9SPHN</name>
<keyword evidence="3" id="KW-1185">Reference proteome</keyword>
<dbReference type="Proteomes" id="UP000549617">
    <property type="component" value="Unassembled WGS sequence"/>
</dbReference>
<sequence>MKFAKPAAALLSLGLILQPAMAAKLSSKEKARVARAEPRDRDDVRYCLLERKKGSKKGTIIGAAGGAGVGLVAGGNLGETALAAGVGALAGNQIGGGSATDKTCDRVLDRNK</sequence>
<keyword evidence="1" id="KW-0732">Signal</keyword>
<evidence type="ECO:0000313" key="2">
    <source>
        <dbReference type="EMBL" id="MBB5685403.1"/>
    </source>
</evidence>
<gene>
    <name evidence="2" type="ORF">FHS49_001411</name>
</gene>
<accession>A0A7W9AGQ8</accession>
<comment type="caution">
    <text evidence="2">The sequence shown here is derived from an EMBL/GenBank/DDBJ whole genome shotgun (WGS) entry which is preliminary data.</text>
</comment>
<feature type="signal peptide" evidence="1">
    <location>
        <begin position="1"/>
        <end position="22"/>
    </location>
</feature>
<dbReference type="AlphaFoldDB" id="A0A7W9AGQ8"/>
<feature type="chain" id="PRO_5031255033" evidence="1">
    <location>
        <begin position="23"/>
        <end position="112"/>
    </location>
</feature>